<proteinExistence type="inferred from homology"/>
<dbReference type="FunFam" id="3.30.930.10:FF:000004">
    <property type="entry name" value="Alanine--tRNA ligase"/>
    <property type="match status" value="1"/>
</dbReference>
<dbReference type="SMART" id="SM00863">
    <property type="entry name" value="tRNA_SAD"/>
    <property type="match status" value="1"/>
</dbReference>
<dbReference type="NCBIfam" id="TIGR00344">
    <property type="entry name" value="alaS"/>
    <property type="match status" value="1"/>
</dbReference>
<dbReference type="FunFam" id="2.40.30.130:FF:000001">
    <property type="entry name" value="Alanine--tRNA ligase"/>
    <property type="match status" value="1"/>
</dbReference>
<evidence type="ECO:0000256" key="4">
    <source>
        <dbReference type="ARBA" id="ARBA00022598"/>
    </source>
</evidence>
<dbReference type="InterPro" id="IPR045864">
    <property type="entry name" value="aa-tRNA-synth_II/BPL/LPL"/>
</dbReference>
<evidence type="ECO:0000313" key="15">
    <source>
        <dbReference type="EMBL" id="ORL62179.1"/>
    </source>
</evidence>
<dbReference type="InterPro" id="IPR018163">
    <property type="entry name" value="Thr/Ala-tRNA-synth_IIc_edit"/>
</dbReference>
<dbReference type="GO" id="GO:0045892">
    <property type="term" value="P:negative regulation of DNA-templated transcription"/>
    <property type="evidence" value="ECO:0007669"/>
    <property type="project" value="TreeGrafter"/>
</dbReference>
<dbReference type="Gene3D" id="3.30.930.10">
    <property type="entry name" value="Bira Bifunctional Protein, Domain 2"/>
    <property type="match status" value="1"/>
</dbReference>
<organism evidence="15 16">
    <name type="scientific">Pseudomonas putida</name>
    <name type="common">Arthrobacter siderocapsulatus</name>
    <dbReference type="NCBI Taxonomy" id="303"/>
    <lineage>
        <taxon>Bacteria</taxon>
        <taxon>Pseudomonadati</taxon>
        <taxon>Pseudomonadota</taxon>
        <taxon>Gammaproteobacteria</taxon>
        <taxon>Pseudomonadales</taxon>
        <taxon>Pseudomonadaceae</taxon>
        <taxon>Pseudomonas</taxon>
    </lineage>
</organism>
<feature type="binding site" evidence="12">
    <location>
        <position position="566"/>
    </location>
    <ligand>
        <name>Zn(2+)</name>
        <dbReference type="ChEBI" id="CHEBI:29105"/>
    </ligand>
</feature>
<dbReference type="Gene3D" id="2.40.30.130">
    <property type="match status" value="1"/>
</dbReference>
<dbReference type="SUPFAM" id="SSF55186">
    <property type="entry name" value="ThrRS/AlaRS common domain"/>
    <property type="match status" value="1"/>
</dbReference>
<dbReference type="GO" id="GO:0004813">
    <property type="term" value="F:alanine-tRNA ligase activity"/>
    <property type="evidence" value="ECO:0007669"/>
    <property type="project" value="UniProtKB-UniRule"/>
</dbReference>
<keyword evidence="3 12" id="KW-0820">tRNA-binding</keyword>
<dbReference type="SUPFAM" id="SSF50447">
    <property type="entry name" value="Translation proteins"/>
    <property type="match status" value="1"/>
</dbReference>
<dbReference type="InterPro" id="IPR012947">
    <property type="entry name" value="tRNA_SAD"/>
</dbReference>
<dbReference type="Gene3D" id="6.10.250.550">
    <property type="match status" value="1"/>
</dbReference>
<dbReference type="AlphaFoldDB" id="A0A1X0ZRM0"/>
<dbReference type="GO" id="GO:0006419">
    <property type="term" value="P:alanyl-tRNA aminoacylation"/>
    <property type="evidence" value="ECO:0007669"/>
    <property type="project" value="UniProtKB-UniRule"/>
</dbReference>
<comment type="catalytic activity">
    <reaction evidence="12">
        <text>tRNA(Ala) + L-alanine + ATP = L-alanyl-tRNA(Ala) + AMP + diphosphate</text>
        <dbReference type="Rhea" id="RHEA:12540"/>
        <dbReference type="Rhea" id="RHEA-COMP:9657"/>
        <dbReference type="Rhea" id="RHEA-COMP:9923"/>
        <dbReference type="ChEBI" id="CHEBI:30616"/>
        <dbReference type="ChEBI" id="CHEBI:33019"/>
        <dbReference type="ChEBI" id="CHEBI:57972"/>
        <dbReference type="ChEBI" id="CHEBI:78442"/>
        <dbReference type="ChEBI" id="CHEBI:78497"/>
        <dbReference type="ChEBI" id="CHEBI:456215"/>
        <dbReference type="EC" id="6.1.1.7"/>
    </reaction>
</comment>
<dbReference type="HAMAP" id="MF_00036_B">
    <property type="entry name" value="Ala_tRNA_synth_B"/>
    <property type="match status" value="1"/>
</dbReference>
<dbReference type="CDD" id="cd00673">
    <property type="entry name" value="AlaRS_core"/>
    <property type="match status" value="1"/>
</dbReference>
<keyword evidence="4 12" id="KW-0436">Ligase</keyword>
<gene>
    <name evidence="12" type="primary">alaS</name>
    <name evidence="15" type="ORF">B7H17_19195</name>
</gene>
<dbReference type="InterPro" id="IPR023033">
    <property type="entry name" value="Ala_tRNA_ligase_euk/bac"/>
</dbReference>
<dbReference type="InterPro" id="IPR003156">
    <property type="entry name" value="DHHA1_dom"/>
</dbReference>
<dbReference type="FunFam" id="3.30.980.10:FF:000004">
    <property type="entry name" value="Alanine--tRNA ligase, cytoplasmic"/>
    <property type="match status" value="1"/>
</dbReference>
<evidence type="ECO:0000256" key="9">
    <source>
        <dbReference type="ARBA" id="ARBA00022884"/>
    </source>
</evidence>
<evidence type="ECO:0000256" key="1">
    <source>
        <dbReference type="ARBA" id="ARBA00004496"/>
    </source>
</evidence>
<dbReference type="FunFam" id="3.30.54.20:FF:000001">
    <property type="entry name" value="Alanine--tRNA ligase"/>
    <property type="match status" value="1"/>
</dbReference>
<dbReference type="RefSeq" id="WP_084858282.1">
    <property type="nucleotide sequence ID" value="NZ_JAOTEI010000001.1"/>
</dbReference>
<dbReference type="SUPFAM" id="SSF55681">
    <property type="entry name" value="Class II aaRS and biotin synthetases"/>
    <property type="match status" value="1"/>
</dbReference>
<keyword evidence="10 12" id="KW-0648">Protein biosynthesis</keyword>
<dbReference type="Pfam" id="PF02272">
    <property type="entry name" value="DHHA1"/>
    <property type="match status" value="1"/>
</dbReference>
<dbReference type="GO" id="GO:0002161">
    <property type="term" value="F:aminoacyl-tRNA deacylase activity"/>
    <property type="evidence" value="ECO:0007669"/>
    <property type="project" value="TreeGrafter"/>
</dbReference>
<keyword evidence="9 12" id="KW-0694">RNA-binding</keyword>
<dbReference type="Pfam" id="PF07973">
    <property type="entry name" value="tRNA_SAD"/>
    <property type="match status" value="1"/>
</dbReference>
<dbReference type="OrthoDB" id="9803884at2"/>
<dbReference type="Gene3D" id="3.30.980.10">
    <property type="entry name" value="Threonyl-trna Synthetase, Chain A, domain 2"/>
    <property type="match status" value="1"/>
</dbReference>
<dbReference type="GO" id="GO:0008270">
    <property type="term" value="F:zinc ion binding"/>
    <property type="evidence" value="ECO:0007669"/>
    <property type="project" value="UniProtKB-UniRule"/>
</dbReference>
<sequence>MKSAEIREAFLRFFEEQGHTRVASSSLIPGNDPTLLFTNAGMNQFKDCFLGQEKRAYTRAVSSQKCVRAGGKHNDLENVGYTARHHTFFEMLGNFSFGDYFKRDAITFAWTFLTSEKWLNLPKEKLWVTVYASDDEAYDIWTKEIGVPAERMVRIGDNKGAPYASDNFWTMGDTGPCGPCTEIFYDHGADIWGGPPGSPEEDGDRYIEIWNNVFMQFNRTADGVLHPLPAPSVDTGMGLERISAVMQHVHSNYEIDLFRNLLSAAAKAIGCSNDDQPSLKVVADHIRSCGFLIADGVLPSNEGRGYVLRRIIRRACRHGNKLGAKGSFFYQIVAALVAEMGEAFPELKAQQAHIERVLKTEEEQFAKTLEQGLRILEQDLAQLKGDVVPGDVVFKLYDTYGFPMDLTADIARERELTIDEAGFEREMEAQRERARSASAFGMDYNSLVKVDVATEFLGYDATEGQGKIVALYKDGQAVDQLGEGEQGVVVLDRTPFYAESGGQVGDTGYLQAGAARFDVRDTTKTGGAFLHHGVVASGALVIGSPVEAKVDAEVQHATSLNHSATHLLHEALRQVLGEHVQQKGSLVDSQRLRFDFSHFEAVKPEQIKALEDIVNREVRKNTAVETELTDIETAKAKGAMALFGEKYGDTVRVLSMGGDFSVELCGGIHAKRTGDISVFKIISEGGVASGVRRIEAVTGAAALAYLNAAEEQVKEAAQLVKGNRDNLIDKLSAVLERNRQLEKQLEQLQAKAASAAGDDLSNAAVEVKGAKVLAARLDGQDGKALLALVDQLKNKLGHAVILLGSEHEGKVVLVAGVTKDLSGQLKAGDLMKQAAAAVGGKGGGRPDMAQGGGVDVAALDKALALAVPFAEQGL</sequence>
<name>A0A1X0ZRM0_PSEPU</name>
<keyword evidence="8 12" id="KW-0067">ATP-binding</keyword>
<evidence type="ECO:0000256" key="10">
    <source>
        <dbReference type="ARBA" id="ARBA00022917"/>
    </source>
</evidence>
<evidence type="ECO:0000259" key="14">
    <source>
        <dbReference type="PROSITE" id="PS50860"/>
    </source>
</evidence>
<evidence type="ECO:0000256" key="11">
    <source>
        <dbReference type="ARBA" id="ARBA00023146"/>
    </source>
</evidence>
<dbReference type="InterPro" id="IPR018162">
    <property type="entry name" value="Ala-tRNA-ligase_IIc_anticod-bd"/>
</dbReference>
<protein>
    <recommendedName>
        <fullName evidence="12">Alanine--tRNA ligase</fullName>
        <ecNumber evidence="12">6.1.1.7</ecNumber>
    </recommendedName>
    <alternativeName>
        <fullName evidence="12">Alanyl-tRNA synthetase</fullName>
        <shortName evidence="12">AlaRS</shortName>
    </alternativeName>
</protein>
<dbReference type="SUPFAM" id="SSF101353">
    <property type="entry name" value="Putative anticodon-binding domain of alanyl-tRNA synthetase (AlaRS)"/>
    <property type="match status" value="1"/>
</dbReference>
<dbReference type="PANTHER" id="PTHR11777:SF9">
    <property type="entry name" value="ALANINE--TRNA LIGASE, CYTOPLASMIC"/>
    <property type="match status" value="1"/>
</dbReference>
<dbReference type="GO" id="GO:0005829">
    <property type="term" value="C:cytosol"/>
    <property type="evidence" value="ECO:0007669"/>
    <property type="project" value="TreeGrafter"/>
</dbReference>
<dbReference type="InterPro" id="IPR009000">
    <property type="entry name" value="Transl_B-barrel_sf"/>
</dbReference>
<keyword evidence="13" id="KW-0175">Coiled coil</keyword>
<dbReference type="FunFam" id="3.10.310.40:FF:000001">
    <property type="entry name" value="Alanine--tRNA ligase"/>
    <property type="match status" value="1"/>
</dbReference>
<dbReference type="InterPro" id="IPR050058">
    <property type="entry name" value="Ala-tRNA_ligase"/>
</dbReference>
<dbReference type="Gene3D" id="3.10.310.40">
    <property type="match status" value="1"/>
</dbReference>
<evidence type="ECO:0000313" key="16">
    <source>
        <dbReference type="Proteomes" id="UP000193675"/>
    </source>
</evidence>
<evidence type="ECO:0000256" key="3">
    <source>
        <dbReference type="ARBA" id="ARBA00022555"/>
    </source>
</evidence>
<comment type="caution">
    <text evidence="15">The sequence shown here is derived from an EMBL/GenBank/DDBJ whole genome shotgun (WGS) entry which is preliminary data.</text>
</comment>
<dbReference type="PROSITE" id="PS50860">
    <property type="entry name" value="AA_TRNA_LIGASE_II_ALA"/>
    <property type="match status" value="1"/>
</dbReference>
<dbReference type="InterPro" id="IPR002318">
    <property type="entry name" value="Ala-tRNA-lgiase_IIc"/>
</dbReference>
<evidence type="ECO:0000256" key="5">
    <source>
        <dbReference type="ARBA" id="ARBA00022723"/>
    </source>
</evidence>
<dbReference type="InterPro" id="IPR018164">
    <property type="entry name" value="Ala-tRNA-synth_IIc_N"/>
</dbReference>
<comment type="subcellular location">
    <subcellularLocation>
        <location evidence="1 12">Cytoplasm</location>
    </subcellularLocation>
</comment>
<keyword evidence="5 12" id="KW-0479">Metal-binding</keyword>
<keyword evidence="7 12" id="KW-0862">Zinc</keyword>
<evidence type="ECO:0000256" key="12">
    <source>
        <dbReference type="HAMAP-Rule" id="MF_00036"/>
    </source>
</evidence>
<feature type="domain" description="Alanyl-transfer RNA synthetases family profile" evidence="14">
    <location>
        <begin position="1"/>
        <end position="708"/>
    </location>
</feature>
<evidence type="ECO:0000256" key="13">
    <source>
        <dbReference type="SAM" id="Coils"/>
    </source>
</evidence>
<dbReference type="PRINTS" id="PR00980">
    <property type="entry name" value="TRNASYNTHALA"/>
</dbReference>
<comment type="similarity">
    <text evidence="2 12">Belongs to the class-II aminoacyl-tRNA synthetase family.</text>
</comment>
<keyword evidence="6 12" id="KW-0547">Nucleotide-binding</keyword>
<feature type="binding site" evidence="12">
    <location>
        <position position="562"/>
    </location>
    <ligand>
        <name>Zn(2+)</name>
        <dbReference type="ChEBI" id="CHEBI:29105"/>
    </ligand>
</feature>
<comment type="domain">
    <text evidence="12">Consists of three domains; the N-terminal catalytic domain, the editing domain and the C-terminal C-Ala domain. The editing domain removes incorrectly charged amino acids, while the C-Ala domain, along with tRNA(Ala), serves as a bridge to cooperatively bring together the editing and aminoacylation centers thus stimulating deacylation of misacylated tRNAs.</text>
</comment>
<feature type="binding site" evidence="12">
    <location>
        <position position="669"/>
    </location>
    <ligand>
        <name>Zn(2+)</name>
        <dbReference type="ChEBI" id="CHEBI:29105"/>
    </ligand>
</feature>
<dbReference type="GO" id="GO:0005524">
    <property type="term" value="F:ATP binding"/>
    <property type="evidence" value="ECO:0007669"/>
    <property type="project" value="UniProtKB-UniRule"/>
</dbReference>
<evidence type="ECO:0000256" key="2">
    <source>
        <dbReference type="ARBA" id="ARBA00008226"/>
    </source>
</evidence>
<keyword evidence="11 12" id="KW-0030">Aminoacyl-tRNA synthetase</keyword>
<evidence type="ECO:0000256" key="6">
    <source>
        <dbReference type="ARBA" id="ARBA00022741"/>
    </source>
</evidence>
<feature type="binding site" evidence="12">
    <location>
        <position position="665"/>
    </location>
    <ligand>
        <name>Zn(2+)</name>
        <dbReference type="ChEBI" id="CHEBI:29105"/>
    </ligand>
</feature>
<keyword evidence="12" id="KW-0963">Cytoplasm</keyword>
<dbReference type="Proteomes" id="UP000193675">
    <property type="component" value="Unassembled WGS sequence"/>
</dbReference>
<dbReference type="EC" id="6.1.1.7" evidence="12"/>
<dbReference type="EMBL" id="NBWC01000030">
    <property type="protein sequence ID" value="ORL62179.1"/>
    <property type="molecule type" value="Genomic_DNA"/>
</dbReference>
<feature type="coiled-coil region" evidence="13">
    <location>
        <begin position="706"/>
        <end position="758"/>
    </location>
</feature>
<dbReference type="GO" id="GO:0000049">
    <property type="term" value="F:tRNA binding"/>
    <property type="evidence" value="ECO:0007669"/>
    <property type="project" value="UniProtKB-KW"/>
</dbReference>
<dbReference type="InterPro" id="IPR018165">
    <property type="entry name" value="Ala-tRNA-synth_IIc_core"/>
</dbReference>
<dbReference type="Gene3D" id="3.30.54.20">
    <property type="match status" value="1"/>
</dbReference>
<comment type="cofactor">
    <cofactor evidence="12">
        <name>Zn(2+)</name>
        <dbReference type="ChEBI" id="CHEBI:29105"/>
    </cofactor>
    <text evidence="12">Binds 1 zinc ion per subunit.</text>
</comment>
<reference evidence="15 16" key="1">
    <citation type="submission" date="2017-04" db="EMBL/GenBank/DDBJ databases">
        <title>Presence of VIM-2 positive Pseudomonas species in chickens and their surrounding environment.</title>
        <authorList>
            <person name="Zhang R."/>
        </authorList>
    </citation>
    <scope>NUCLEOTIDE SEQUENCE [LARGE SCALE GENOMIC DNA]</scope>
    <source>
        <strain evidence="15 16">DZ-C18</strain>
    </source>
</reference>
<accession>A0A1X0ZRM0</accession>
<evidence type="ECO:0000256" key="8">
    <source>
        <dbReference type="ARBA" id="ARBA00022840"/>
    </source>
</evidence>
<comment type="function">
    <text evidence="12">Catalyzes the attachment of alanine to tRNA(Ala) in a two-step reaction: alanine is first activated by ATP to form Ala-AMP and then transferred to the acceptor end of tRNA(Ala). Also edits incorrectly charged Ser-tRNA(Ala) and Gly-tRNA(Ala) via its editing domain.</text>
</comment>
<evidence type="ECO:0000256" key="7">
    <source>
        <dbReference type="ARBA" id="ARBA00022833"/>
    </source>
</evidence>
<dbReference type="Pfam" id="PF01411">
    <property type="entry name" value="tRNA-synt_2c"/>
    <property type="match status" value="1"/>
</dbReference>
<dbReference type="PANTHER" id="PTHR11777">
    <property type="entry name" value="ALANYL-TRNA SYNTHETASE"/>
    <property type="match status" value="1"/>
</dbReference>